<keyword evidence="3" id="KW-1185">Reference proteome</keyword>
<dbReference type="OrthoDB" id="1225832at2759"/>
<sequence>MGGNTSSTSTSTSSSGLREMKQCMPMDLALKEASFKGSLLGRVASLEHRLSQLCLEMESSSGKSRTSSCTTTCTHTSGDNSSQGSKGEPSCSFPTFNTSYAGNIRPTPQTHFTRIEIQEDSNRDQQKQKHPSPPKQKPRKNRPNNDEKSYKRGKLKTTRGPPTWPHFKLLGC</sequence>
<feature type="region of interest" description="Disordered" evidence="1">
    <location>
        <begin position="57"/>
        <end position="172"/>
    </location>
</feature>
<dbReference type="PANTHER" id="PTHR34190">
    <property type="entry name" value="EXPRESSED PROTEIN"/>
    <property type="match status" value="1"/>
</dbReference>
<feature type="compositionally biased region" description="Polar residues" evidence="1">
    <location>
        <begin position="92"/>
        <end position="112"/>
    </location>
</feature>
<dbReference type="PANTHER" id="PTHR34190:SF3">
    <property type="entry name" value="MICROSPORE-SPECIFIC PROMOTER 2"/>
    <property type="match status" value="1"/>
</dbReference>
<proteinExistence type="predicted"/>
<evidence type="ECO:0000313" key="2">
    <source>
        <dbReference type="EMBL" id="KAF3449448.1"/>
    </source>
</evidence>
<dbReference type="Proteomes" id="UP000796880">
    <property type="component" value="Unassembled WGS sequence"/>
</dbReference>
<feature type="compositionally biased region" description="Basic residues" evidence="1">
    <location>
        <begin position="128"/>
        <end position="142"/>
    </location>
</feature>
<organism evidence="2 3">
    <name type="scientific">Rhamnella rubrinervis</name>
    <dbReference type="NCBI Taxonomy" id="2594499"/>
    <lineage>
        <taxon>Eukaryota</taxon>
        <taxon>Viridiplantae</taxon>
        <taxon>Streptophyta</taxon>
        <taxon>Embryophyta</taxon>
        <taxon>Tracheophyta</taxon>
        <taxon>Spermatophyta</taxon>
        <taxon>Magnoliopsida</taxon>
        <taxon>eudicotyledons</taxon>
        <taxon>Gunneridae</taxon>
        <taxon>Pentapetalae</taxon>
        <taxon>rosids</taxon>
        <taxon>fabids</taxon>
        <taxon>Rosales</taxon>
        <taxon>Rhamnaceae</taxon>
        <taxon>rhamnoid group</taxon>
        <taxon>Rhamneae</taxon>
        <taxon>Rhamnella</taxon>
    </lineage>
</organism>
<reference evidence="2" key="1">
    <citation type="submission" date="2020-03" db="EMBL/GenBank/DDBJ databases">
        <title>A high-quality chromosome-level genome assembly of a woody plant with both climbing and erect habits, Rhamnella rubrinervis.</title>
        <authorList>
            <person name="Lu Z."/>
            <person name="Yang Y."/>
            <person name="Zhu X."/>
            <person name="Sun Y."/>
        </authorList>
    </citation>
    <scope>NUCLEOTIDE SEQUENCE</scope>
    <source>
        <strain evidence="2">BYM</strain>
        <tissue evidence="2">Leaf</tissue>
    </source>
</reference>
<comment type="caution">
    <text evidence="2">The sequence shown here is derived from an EMBL/GenBank/DDBJ whole genome shotgun (WGS) entry which is preliminary data.</text>
</comment>
<feature type="compositionally biased region" description="Low complexity" evidence="1">
    <location>
        <begin position="1"/>
        <end position="15"/>
    </location>
</feature>
<accession>A0A8K0HC57</accession>
<feature type="region of interest" description="Disordered" evidence="1">
    <location>
        <begin position="1"/>
        <end position="20"/>
    </location>
</feature>
<dbReference type="EMBL" id="VOIH02000004">
    <property type="protein sequence ID" value="KAF3449448.1"/>
    <property type="molecule type" value="Genomic_DNA"/>
</dbReference>
<evidence type="ECO:0000313" key="3">
    <source>
        <dbReference type="Proteomes" id="UP000796880"/>
    </source>
</evidence>
<feature type="compositionally biased region" description="Low complexity" evidence="1">
    <location>
        <begin position="59"/>
        <end position="77"/>
    </location>
</feature>
<evidence type="ECO:0000256" key="1">
    <source>
        <dbReference type="SAM" id="MobiDB-lite"/>
    </source>
</evidence>
<gene>
    <name evidence="2" type="ORF">FNV43_RR10176</name>
</gene>
<dbReference type="AlphaFoldDB" id="A0A8K0HC57"/>
<protein>
    <submittedName>
        <fullName evidence="2">Uncharacterized protein</fullName>
    </submittedName>
</protein>
<name>A0A8K0HC57_9ROSA</name>
<feature type="compositionally biased region" description="Basic and acidic residues" evidence="1">
    <location>
        <begin position="113"/>
        <end position="127"/>
    </location>
</feature>